<comment type="caution">
    <text evidence="2">The sequence shown here is derived from an EMBL/GenBank/DDBJ whole genome shotgun (WGS) entry which is preliminary data.</text>
</comment>
<proteinExistence type="predicted"/>
<gene>
    <name evidence="2" type="ORF">LCGC14_1357240</name>
</gene>
<name>A0A0F9K940_9ZZZZ</name>
<evidence type="ECO:0000256" key="1">
    <source>
        <dbReference type="SAM" id="Coils"/>
    </source>
</evidence>
<organism evidence="2">
    <name type="scientific">marine sediment metagenome</name>
    <dbReference type="NCBI Taxonomy" id="412755"/>
    <lineage>
        <taxon>unclassified sequences</taxon>
        <taxon>metagenomes</taxon>
        <taxon>ecological metagenomes</taxon>
    </lineage>
</organism>
<dbReference type="AlphaFoldDB" id="A0A0F9K940"/>
<sequence>MSRLEELMEKQRALEATTAALPADELTLAQQVIDNIRKVEDVDAQDSALRDTANTEVSRLAYDVYRPKIELLEHERDDRIEKVERERDDARDEKQKEKEALQVVVDQARRIIEFLRVDDTRNLAVVDDDVKVYRDREKENLGYLFDDAWLGIKLYIVGNAKPKNRLSLVAIGQCLFGDRLLKLHSGYGADLNYHHHASLLVSIRDAPSIADHLAWLDDSRRQKLIVELTGDYEKVKAEYLDVLAAYERHDFEELMTDQCECGYFYTILDNISRRDESITCPRCQHLMAKGTTMKEK</sequence>
<evidence type="ECO:0000313" key="2">
    <source>
        <dbReference type="EMBL" id="KKM78709.1"/>
    </source>
</evidence>
<feature type="coiled-coil region" evidence="1">
    <location>
        <begin position="69"/>
        <end position="111"/>
    </location>
</feature>
<keyword evidence="1" id="KW-0175">Coiled coil</keyword>
<reference evidence="2" key="1">
    <citation type="journal article" date="2015" name="Nature">
        <title>Complex archaea that bridge the gap between prokaryotes and eukaryotes.</title>
        <authorList>
            <person name="Spang A."/>
            <person name="Saw J.H."/>
            <person name="Jorgensen S.L."/>
            <person name="Zaremba-Niedzwiedzka K."/>
            <person name="Martijn J."/>
            <person name="Lind A.E."/>
            <person name="van Eijk R."/>
            <person name="Schleper C."/>
            <person name="Guy L."/>
            <person name="Ettema T.J."/>
        </authorList>
    </citation>
    <scope>NUCLEOTIDE SEQUENCE</scope>
</reference>
<accession>A0A0F9K940</accession>
<dbReference type="EMBL" id="LAZR01008447">
    <property type="protein sequence ID" value="KKM78709.1"/>
    <property type="molecule type" value="Genomic_DNA"/>
</dbReference>
<protein>
    <submittedName>
        <fullName evidence="2">Uncharacterized protein</fullName>
    </submittedName>
</protein>